<dbReference type="AlphaFoldDB" id="A0A9N9C131"/>
<keyword evidence="2" id="KW-1185">Reference proteome</keyword>
<evidence type="ECO:0000313" key="1">
    <source>
        <dbReference type="EMBL" id="CAG8583125.1"/>
    </source>
</evidence>
<name>A0A9N9C131_9GLOM</name>
<comment type="caution">
    <text evidence="1">The sequence shown here is derived from an EMBL/GenBank/DDBJ whole genome shotgun (WGS) entry which is preliminary data.</text>
</comment>
<organism evidence="1 2">
    <name type="scientific">Racocetra fulgida</name>
    <dbReference type="NCBI Taxonomy" id="60492"/>
    <lineage>
        <taxon>Eukaryota</taxon>
        <taxon>Fungi</taxon>
        <taxon>Fungi incertae sedis</taxon>
        <taxon>Mucoromycota</taxon>
        <taxon>Glomeromycotina</taxon>
        <taxon>Glomeromycetes</taxon>
        <taxon>Diversisporales</taxon>
        <taxon>Gigasporaceae</taxon>
        <taxon>Racocetra</taxon>
    </lineage>
</organism>
<dbReference type="Proteomes" id="UP000789396">
    <property type="component" value="Unassembled WGS sequence"/>
</dbReference>
<reference evidence="1" key="1">
    <citation type="submission" date="2021-06" db="EMBL/GenBank/DDBJ databases">
        <authorList>
            <person name="Kallberg Y."/>
            <person name="Tangrot J."/>
            <person name="Rosling A."/>
        </authorList>
    </citation>
    <scope>NUCLEOTIDE SEQUENCE</scope>
    <source>
        <strain evidence="1">IN212</strain>
    </source>
</reference>
<dbReference type="EMBL" id="CAJVPZ010007199">
    <property type="protein sequence ID" value="CAG8583125.1"/>
    <property type="molecule type" value="Genomic_DNA"/>
</dbReference>
<evidence type="ECO:0000313" key="2">
    <source>
        <dbReference type="Proteomes" id="UP000789396"/>
    </source>
</evidence>
<gene>
    <name evidence="1" type="ORF">RFULGI_LOCUS5932</name>
</gene>
<proteinExistence type="predicted"/>
<protein>
    <submittedName>
        <fullName evidence="1">17138_t:CDS:1</fullName>
    </submittedName>
</protein>
<sequence length="73" mass="8638">MSREKQFNDESKVMTFDDIIVQTNPDKEEVEKQASKKTSWTKKIKNFRNKIIKFIKCVDTRKNADAEIYSSHP</sequence>
<accession>A0A9N9C131</accession>